<keyword evidence="1" id="KW-1133">Transmembrane helix</keyword>
<dbReference type="AlphaFoldDB" id="A0A382G7Y4"/>
<name>A0A382G7Y4_9ZZZZ</name>
<evidence type="ECO:0000313" key="2">
    <source>
        <dbReference type="EMBL" id="SVB70677.1"/>
    </source>
</evidence>
<reference evidence="2" key="1">
    <citation type="submission" date="2018-05" db="EMBL/GenBank/DDBJ databases">
        <authorList>
            <person name="Lanie J.A."/>
            <person name="Ng W.-L."/>
            <person name="Kazmierczak K.M."/>
            <person name="Andrzejewski T.M."/>
            <person name="Davidsen T.M."/>
            <person name="Wayne K.J."/>
            <person name="Tettelin H."/>
            <person name="Glass J.I."/>
            <person name="Rusch D."/>
            <person name="Podicherti R."/>
            <person name="Tsui H.-C.T."/>
            <person name="Winkler M.E."/>
        </authorList>
    </citation>
    <scope>NUCLEOTIDE SEQUENCE</scope>
</reference>
<gene>
    <name evidence="2" type="ORF">METZ01_LOCUS223531</name>
</gene>
<keyword evidence="1" id="KW-0472">Membrane</keyword>
<evidence type="ECO:0000256" key="1">
    <source>
        <dbReference type="SAM" id="Phobius"/>
    </source>
</evidence>
<organism evidence="2">
    <name type="scientific">marine metagenome</name>
    <dbReference type="NCBI Taxonomy" id="408172"/>
    <lineage>
        <taxon>unclassified sequences</taxon>
        <taxon>metagenomes</taxon>
        <taxon>ecological metagenomes</taxon>
    </lineage>
</organism>
<feature type="non-terminal residue" evidence="2">
    <location>
        <position position="1"/>
    </location>
</feature>
<sequence>EFLNEDIILTIKDEKFYLRIKHLELLVKGDDFDSAYNELVQKKNARLNIMKELNLHVPTSRLKENPNQLFTKKFFLKILIYTLIFLSLIIFTRKTFDGIIDARINQFRSAVELVPQYFNREHAFKLTRLLEKVLHEEALKNPMEPKRQEKIIKDLRLIVYRLKPFLDEIRPLFISEKLKPL</sequence>
<protein>
    <submittedName>
        <fullName evidence="2">Uncharacterized protein</fullName>
    </submittedName>
</protein>
<proteinExistence type="predicted"/>
<dbReference type="EMBL" id="UINC01053760">
    <property type="protein sequence ID" value="SVB70677.1"/>
    <property type="molecule type" value="Genomic_DNA"/>
</dbReference>
<feature type="transmembrane region" description="Helical" evidence="1">
    <location>
        <begin position="74"/>
        <end position="91"/>
    </location>
</feature>
<keyword evidence="1" id="KW-0812">Transmembrane</keyword>
<accession>A0A382G7Y4</accession>